<evidence type="ECO:0000313" key="1">
    <source>
        <dbReference type="EMBL" id="JAD94638.1"/>
    </source>
</evidence>
<organism evidence="1">
    <name type="scientific">Arundo donax</name>
    <name type="common">Giant reed</name>
    <name type="synonym">Donax arundinaceus</name>
    <dbReference type="NCBI Taxonomy" id="35708"/>
    <lineage>
        <taxon>Eukaryota</taxon>
        <taxon>Viridiplantae</taxon>
        <taxon>Streptophyta</taxon>
        <taxon>Embryophyta</taxon>
        <taxon>Tracheophyta</taxon>
        <taxon>Spermatophyta</taxon>
        <taxon>Magnoliopsida</taxon>
        <taxon>Liliopsida</taxon>
        <taxon>Poales</taxon>
        <taxon>Poaceae</taxon>
        <taxon>PACMAD clade</taxon>
        <taxon>Arundinoideae</taxon>
        <taxon>Arundineae</taxon>
        <taxon>Arundo</taxon>
    </lineage>
</organism>
<reference evidence="1" key="2">
    <citation type="journal article" date="2015" name="Data Brief">
        <title>Shoot transcriptome of the giant reed, Arundo donax.</title>
        <authorList>
            <person name="Barrero R.A."/>
            <person name="Guerrero F.D."/>
            <person name="Moolhuijzen P."/>
            <person name="Goolsby J.A."/>
            <person name="Tidwell J."/>
            <person name="Bellgard S.E."/>
            <person name="Bellgard M.I."/>
        </authorList>
    </citation>
    <scope>NUCLEOTIDE SEQUENCE</scope>
    <source>
        <tissue evidence="1">Shoot tissue taken approximately 20 cm above the soil surface</tissue>
    </source>
</reference>
<sequence length="111" mass="12068">MLKPFLATRMYRSDERWRLERRGCPFILTVCYCGEGCIAVAAAVCGDVKLAGSPLPKGGLPWHVSSAGLPPPPCTVMEWITPSFGPLVSSRVNGWGLWSMAMARVLKQTAC</sequence>
<dbReference type="AlphaFoldDB" id="A0A0A9E6L0"/>
<reference evidence="1" key="1">
    <citation type="submission" date="2014-09" db="EMBL/GenBank/DDBJ databases">
        <authorList>
            <person name="Magalhaes I.L.F."/>
            <person name="Oliveira U."/>
            <person name="Santos F.R."/>
            <person name="Vidigal T.H.D.A."/>
            <person name="Brescovit A.D."/>
            <person name="Santos A.J."/>
        </authorList>
    </citation>
    <scope>NUCLEOTIDE SEQUENCE</scope>
    <source>
        <tissue evidence="1">Shoot tissue taken approximately 20 cm above the soil surface</tissue>
    </source>
</reference>
<name>A0A0A9E6L0_ARUDO</name>
<dbReference type="EMBL" id="GBRH01203257">
    <property type="protein sequence ID" value="JAD94638.1"/>
    <property type="molecule type" value="Transcribed_RNA"/>
</dbReference>
<protein>
    <submittedName>
        <fullName evidence="1">Uncharacterized protein</fullName>
    </submittedName>
</protein>
<proteinExistence type="predicted"/>
<accession>A0A0A9E6L0</accession>